<gene>
    <name evidence="2" type="ORF">GFSPODELE1_LOCUS6980</name>
</gene>
<feature type="region of interest" description="Disordered" evidence="1">
    <location>
        <begin position="93"/>
        <end position="129"/>
    </location>
</feature>
<proteinExistence type="predicted"/>
<feature type="compositionally biased region" description="Basic and acidic residues" evidence="1">
    <location>
        <begin position="107"/>
        <end position="122"/>
    </location>
</feature>
<evidence type="ECO:0008006" key="4">
    <source>
        <dbReference type="Google" id="ProtNLM"/>
    </source>
</evidence>
<sequence>MSVIHGEVGSHDSLNKNTPQTTSWILQAAETKKTDVLPSSLKRVRTEKDECLRGSQHDRRDASLPSVATHRPLKRWYMLACLYRNAHLTLESNRSASVEDQPSSADFECHDRKPVKRPHADEGASSDNSDDDIVTKTLLLPMELHDLILEQLGSLKISSVTTMTLCGLVPIPARDDVVRPDLIFFAMF</sequence>
<protein>
    <recommendedName>
        <fullName evidence="4">F-box domain-containing protein</fullName>
    </recommendedName>
</protein>
<feature type="compositionally biased region" description="Polar residues" evidence="1">
    <location>
        <begin position="93"/>
        <end position="104"/>
    </location>
</feature>
<evidence type="ECO:0000313" key="3">
    <source>
        <dbReference type="Proteomes" id="UP001497453"/>
    </source>
</evidence>
<dbReference type="Proteomes" id="UP001497453">
    <property type="component" value="Chromosome 5"/>
</dbReference>
<organism evidence="2 3">
    <name type="scientific">Somion occarium</name>
    <dbReference type="NCBI Taxonomy" id="3059160"/>
    <lineage>
        <taxon>Eukaryota</taxon>
        <taxon>Fungi</taxon>
        <taxon>Dikarya</taxon>
        <taxon>Basidiomycota</taxon>
        <taxon>Agaricomycotina</taxon>
        <taxon>Agaricomycetes</taxon>
        <taxon>Polyporales</taxon>
        <taxon>Cerrenaceae</taxon>
        <taxon>Somion</taxon>
    </lineage>
</organism>
<accession>A0ABP1DNQ2</accession>
<keyword evidence="3" id="KW-1185">Reference proteome</keyword>
<feature type="region of interest" description="Disordered" evidence="1">
    <location>
        <begin position="47"/>
        <end position="66"/>
    </location>
</feature>
<dbReference type="EMBL" id="OZ037948">
    <property type="protein sequence ID" value="CAL1708698.1"/>
    <property type="molecule type" value="Genomic_DNA"/>
</dbReference>
<name>A0ABP1DNQ2_9APHY</name>
<evidence type="ECO:0000313" key="2">
    <source>
        <dbReference type="EMBL" id="CAL1708698.1"/>
    </source>
</evidence>
<feature type="compositionally biased region" description="Basic and acidic residues" evidence="1">
    <location>
        <begin position="47"/>
        <end position="62"/>
    </location>
</feature>
<reference evidence="3" key="1">
    <citation type="submission" date="2024-04" db="EMBL/GenBank/DDBJ databases">
        <authorList>
            <person name="Shaw F."/>
            <person name="Minotto A."/>
        </authorList>
    </citation>
    <scope>NUCLEOTIDE SEQUENCE [LARGE SCALE GENOMIC DNA]</scope>
</reference>
<evidence type="ECO:0000256" key="1">
    <source>
        <dbReference type="SAM" id="MobiDB-lite"/>
    </source>
</evidence>